<accession>A0ABQ6H9I3</accession>
<protein>
    <recommendedName>
        <fullName evidence="3">Anti-sigma factor</fullName>
    </recommendedName>
</protein>
<evidence type="ECO:0000313" key="2">
    <source>
        <dbReference type="Proteomes" id="UP001157133"/>
    </source>
</evidence>
<dbReference type="EMBL" id="BSSU01000015">
    <property type="protein sequence ID" value="GLX83432.1"/>
    <property type="molecule type" value="Genomic_DNA"/>
</dbReference>
<organism evidence="1 2">
    <name type="scientific">Thalassotalea eurytherma</name>
    <dbReference type="NCBI Taxonomy" id="1144278"/>
    <lineage>
        <taxon>Bacteria</taxon>
        <taxon>Pseudomonadati</taxon>
        <taxon>Pseudomonadota</taxon>
        <taxon>Gammaproteobacteria</taxon>
        <taxon>Alteromonadales</taxon>
        <taxon>Colwelliaceae</taxon>
        <taxon>Thalassotalea</taxon>
    </lineage>
</organism>
<proteinExistence type="predicted"/>
<evidence type="ECO:0008006" key="3">
    <source>
        <dbReference type="Google" id="ProtNLM"/>
    </source>
</evidence>
<sequence>MNNSSQSSQAKLDNAINDLNSEIAPSRDLWPGIEKAISQQPREQVKNNHYSWRSNLALAASVVALVITLVNVNGLPNPSNQTDVVAMMVESFENERQAMLVSFGNKPVSKNALSADLQKQLDELIKARKSIISALEEDPENADLIHLLKFTQQQELSLLNHIYRPKWQTI</sequence>
<name>A0ABQ6H9I3_9GAMM</name>
<gene>
    <name evidence="1" type="ORF">theurythT_28850</name>
</gene>
<keyword evidence="2" id="KW-1185">Reference proteome</keyword>
<comment type="caution">
    <text evidence="1">The sequence shown here is derived from an EMBL/GenBank/DDBJ whole genome shotgun (WGS) entry which is preliminary data.</text>
</comment>
<dbReference type="Proteomes" id="UP001157133">
    <property type="component" value="Unassembled WGS sequence"/>
</dbReference>
<reference evidence="1 2" key="1">
    <citation type="submission" date="2023-03" db="EMBL/GenBank/DDBJ databases">
        <title>Draft genome sequence of Thalassotalea eurytherma JCM 18482T.</title>
        <authorList>
            <person name="Sawabe T."/>
        </authorList>
    </citation>
    <scope>NUCLEOTIDE SEQUENCE [LARGE SCALE GENOMIC DNA]</scope>
    <source>
        <strain evidence="1 2">JCM 18482</strain>
    </source>
</reference>
<dbReference type="RefSeq" id="WP_284208864.1">
    <property type="nucleotide sequence ID" value="NZ_BSSU01000015.1"/>
</dbReference>
<evidence type="ECO:0000313" key="1">
    <source>
        <dbReference type="EMBL" id="GLX83432.1"/>
    </source>
</evidence>